<dbReference type="Proteomes" id="UP000015102">
    <property type="component" value="Unassembled WGS sequence"/>
</dbReference>
<dbReference type="EMBL" id="CAQQ02185171">
    <property type="status" value="NOT_ANNOTATED_CDS"/>
    <property type="molecule type" value="Genomic_DNA"/>
</dbReference>
<dbReference type="EnsemblMetazoa" id="MESCA006130-RA">
    <property type="protein sequence ID" value="MESCA006130-PA"/>
    <property type="gene ID" value="MESCA006130"/>
</dbReference>
<sequence length="94" mass="9984">MPSKAPVVVTSQSHAPQRTAGTVQQSTYYPPQQGTAPPGGLNYTPQQGMYPPQTAPYPPQTLPYPSAQQPAMPQPQAPYPVHENAPVVGVQPPI</sequence>
<evidence type="ECO:0000256" key="1">
    <source>
        <dbReference type="SAM" id="MobiDB-lite"/>
    </source>
</evidence>
<name>T1GR56_MEGSC</name>
<organism evidence="2 3">
    <name type="scientific">Megaselia scalaris</name>
    <name type="common">Humpbacked fly</name>
    <name type="synonym">Phora scalaris</name>
    <dbReference type="NCBI Taxonomy" id="36166"/>
    <lineage>
        <taxon>Eukaryota</taxon>
        <taxon>Metazoa</taxon>
        <taxon>Ecdysozoa</taxon>
        <taxon>Arthropoda</taxon>
        <taxon>Hexapoda</taxon>
        <taxon>Insecta</taxon>
        <taxon>Pterygota</taxon>
        <taxon>Neoptera</taxon>
        <taxon>Endopterygota</taxon>
        <taxon>Diptera</taxon>
        <taxon>Brachycera</taxon>
        <taxon>Muscomorpha</taxon>
        <taxon>Platypezoidea</taxon>
        <taxon>Phoridae</taxon>
        <taxon>Megaseliini</taxon>
        <taxon>Megaselia</taxon>
    </lineage>
</organism>
<dbReference type="EMBL" id="CAQQ02185172">
    <property type="status" value="NOT_ANNOTATED_CDS"/>
    <property type="molecule type" value="Genomic_DNA"/>
</dbReference>
<reference evidence="3" key="1">
    <citation type="submission" date="2013-02" db="EMBL/GenBank/DDBJ databases">
        <authorList>
            <person name="Hughes D."/>
        </authorList>
    </citation>
    <scope>NUCLEOTIDE SEQUENCE</scope>
    <source>
        <strain>Durham</strain>
        <strain evidence="3">NC isolate 2 -- Noor lab</strain>
    </source>
</reference>
<evidence type="ECO:0000313" key="3">
    <source>
        <dbReference type="Proteomes" id="UP000015102"/>
    </source>
</evidence>
<dbReference type="AlphaFoldDB" id="T1GR56"/>
<protein>
    <submittedName>
        <fullName evidence="2">Uncharacterized protein</fullName>
    </submittedName>
</protein>
<proteinExistence type="predicted"/>
<feature type="region of interest" description="Disordered" evidence="1">
    <location>
        <begin position="1"/>
        <end position="94"/>
    </location>
</feature>
<feature type="compositionally biased region" description="Polar residues" evidence="1">
    <location>
        <begin position="9"/>
        <end position="35"/>
    </location>
</feature>
<evidence type="ECO:0000313" key="2">
    <source>
        <dbReference type="EnsemblMetazoa" id="MESCA006130-PA"/>
    </source>
</evidence>
<dbReference type="HOGENOM" id="CLU_2392230_0_0_1"/>
<reference evidence="2" key="2">
    <citation type="submission" date="2015-06" db="UniProtKB">
        <authorList>
            <consortium name="EnsemblMetazoa"/>
        </authorList>
    </citation>
    <scope>IDENTIFICATION</scope>
</reference>
<feature type="compositionally biased region" description="Pro residues" evidence="1">
    <location>
        <begin position="53"/>
        <end position="62"/>
    </location>
</feature>
<accession>T1GR56</accession>
<keyword evidence="3" id="KW-1185">Reference proteome</keyword>